<evidence type="ECO:0000256" key="1">
    <source>
        <dbReference type="ARBA" id="ARBA00010062"/>
    </source>
</evidence>
<dbReference type="InterPro" id="IPR028082">
    <property type="entry name" value="Peripla_BP_I"/>
</dbReference>
<dbReference type="GO" id="GO:0006865">
    <property type="term" value="P:amino acid transport"/>
    <property type="evidence" value="ECO:0007669"/>
    <property type="project" value="UniProtKB-KW"/>
</dbReference>
<dbReference type="SUPFAM" id="SSF53822">
    <property type="entry name" value="Periplasmic binding protein-like I"/>
    <property type="match status" value="1"/>
</dbReference>
<dbReference type="Proteomes" id="UP000191257">
    <property type="component" value="Plasmid unnamed1"/>
</dbReference>
<reference evidence="5" key="1">
    <citation type="submission" date="2017-12" db="EMBL/GenBank/DDBJ databases">
        <title>FDA dAtabase for Regulatory Grade micrObial Sequences (FDA-ARGOS): Supporting development and validation of Infectious Disease Dx tests.</title>
        <authorList>
            <person name="Campos J."/>
            <person name="Goldberg B."/>
            <person name="Tallon L."/>
            <person name="Sadzewicz L."/>
            <person name="Sengamalay N."/>
            <person name="Ott S."/>
            <person name="Godinez A."/>
            <person name="Nagaraj S."/>
            <person name="Vyas G."/>
            <person name="Aluvathingal J."/>
            <person name="Nadendla S."/>
            <person name="Geyer C."/>
            <person name="Nandy P."/>
            <person name="Hobson J."/>
            <person name="Sichtig H."/>
        </authorList>
    </citation>
    <scope>NUCLEOTIDE SEQUENCE</scope>
    <source>
        <strain evidence="5">FDAARGOS_252</strain>
        <plasmid evidence="5">unnamed1</plasmid>
    </source>
</reference>
<organism evidence="5 6">
    <name type="scientific">Paracoccus yeei</name>
    <dbReference type="NCBI Taxonomy" id="147645"/>
    <lineage>
        <taxon>Bacteria</taxon>
        <taxon>Pseudomonadati</taxon>
        <taxon>Pseudomonadota</taxon>
        <taxon>Alphaproteobacteria</taxon>
        <taxon>Rhodobacterales</taxon>
        <taxon>Paracoccaceae</taxon>
        <taxon>Paracoccus</taxon>
    </lineage>
</organism>
<evidence type="ECO:0000313" key="5">
    <source>
        <dbReference type="EMBL" id="ARC35230.1"/>
    </source>
</evidence>
<dbReference type="PANTHER" id="PTHR30483:SF6">
    <property type="entry name" value="PERIPLASMIC BINDING PROTEIN OF ABC TRANSPORTER FOR NATURAL AMINO ACIDS"/>
    <property type="match status" value="1"/>
</dbReference>
<accession>A0A1V0GN31</accession>
<evidence type="ECO:0000313" key="6">
    <source>
        <dbReference type="Proteomes" id="UP000191257"/>
    </source>
</evidence>
<sequence>MSISLWFEPILRFCSFGLNQLEAQIPFWSTFLIAKKNHAAKFGETLPLFGQSGDRVHSSLAQRLAVTGSLPRNLHRVGSPIRIGFLAPLSGPSSPWGTPGLEGCLIWANWVNEQGGLAIGQQRRRVEVLARDAAISDQETRIAATELVERAGVRIILTLGGDSLAPALPWLMSRRVLTTTLLPFDLSPETPTLIAPAEVHPIFVVTGVEWLASTRPELKRVALCSQQDMMGLPSLATYRAAFAAEGMQIVRELRYPPQTADAAGMVAAMLQDDPQVLCWCSSEPHMVHALTEAAFQAGFAGPILSCTGDNYRRMVARTSAAFMENFIFHFPDFDDPALAETAFFFRQPAAFHAAYQQRYPGHWSAVSWEYAAALDLWQQAVEIAGSTDPAKALDSMKRGGQMMQVFGPARWYGEALFGIDNALIGSWPVVRVTQGVARIAGFRSVLGWLDRHEPLLLCEMQALGLLWQQRAGMGPAGAVSPLA</sequence>
<keyword evidence="3" id="KW-0813">Transport</keyword>
<protein>
    <submittedName>
        <fullName evidence="5">ABC transporter substrate-binding protein</fullName>
    </submittedName>
</protein>
<dbReference type="Pfam" id="PF13458">
    <property type="entry name" value="Peripla_BP_6"/>
    <property type="match status" value="1"/>
</dbReference>
<keyword evidence="6" id="KW-1185">Reference proteome</keyword>
<dbReference type="KEGG" id="pye:A6J80_01570"/>
<keyword evidence="3" id="KW-0029">Amino-acid transport</keyword>
<gene>
    <name evidence="5" type="ORF">A6J80_01570</name>
</gene>
<keyword evidence="5" id="KW-0614">Plasmid</keyword>
<dbReference type="InterPro" id="IPR051010">
    <property type="entry name" value="BCAA_transport"/>
</dbReference>
<evidence type="ECO:0000256" key="2">
    <source>
        <dbReference type="ARBA" id="ARBA00022729"/>
    </source>
</evidence>
<evidence type="ECO:0000256" key="3">
    <source>
        <dbReference type="ARBA" id="ARBA00022970"/>
    </source>
</evidence>
<proteinExistence type="inferred from homology"/>
<comment type="similarity">
    <text evidence="1">Belongs to the leucine-binding protein family.</text>
</comment>
<dbReference type="eggNOG" id="COG0683">
    <property type="taxonomic scope" value="Bacteria"/>
</dbReference>
<dbReference type="PANTHER" id="PTHR30483">
    <property type="entry name" value="LEUCINE-SPECIFIC-BINDING PROTEIN"/>
    <property type="match status" value="1"/>
</dbReference>
<dbReference type="AlphaFoldDB" id="A0A1V0GN31"/>
<dbReference type="InterPro" id="IPR028081">
    <property type="entry name" value="Leu-bd"/>
</dbReference>
<evidence type="ECO:0000259" key="4">
    <source>
        <dbReference type="Pfam" id="PF13458"/>
    </source>
</evidence>
<keyword evidence="2" id="KW-0732">Signal</keyword>
<dbReference type="Gene3D" id="3.40.50.2300">
    <property type="match status" value="2"/>
</dbReference>
<dbReference type="EMBL" id="CP020441">
    <property type="protein sequence ID" value="ARC35230.1"/>
    <property type="molecule type" value="Genomic_DNA"/>
</dbReference>
<geneLocation type="plasmid" evidence="5 6">
    <name>unnamed1</name>
</geneLocation>
<feature type="domain" description="Leucine-binding protein" evidence="4">
    <location>
        <begin position="80"/>
        <end position="433"/>
    </location>
</feature>
<name>A0A1V0GN31_9RHOB</name>